<dbReference type="Pfam" id="PF00583">
    <property type="entry name" value="Acetyltransf_1"/>
    <property type="match status" value="1"/>
</dbReference>
<dbReference type="InterPro" id="IPR000182">
    <property type="entry name" value="GNAT_dom"/>
</dbReference>
<feature type="domain" description="N-acetyltransferase" evidence="3">
    <location>
        <begin position="6"/>
        <end position="172"/>
    </location>
</feature>
<evidence type="ECO:0000313" key="4">
    <source>
        <dbReference type="EMBL" id="MEI6002922.1"/>
    </source>
</evidence>
<gene>
    <name evidence="4" type="ORF">H3V53_39320</name>
</gene>
<dbReference type="EMBL" id="JACFYJ010000142">
    <property type="protein sequence ID" value="MEI6002922.1"/>
    <property type="molecule type" value="Genomic_DNA"/>
</dbReference>
<dbReference type="SUPFAM" id="SSF55729">
    <property type="entry name" value="Acyl-CoA N-acyltransferases (Nat)"/>
    <property type="match status" value="1"/>
</dbReference>
<comment type="caution">
    <text evidence="4">The sequence shown here is derived from an EMBL/GenBank/DDBJ whole genome shotgun (WGS) entry which is preliminary data.</text>
</comment>
<sequence length="172" mass="19361">MSYDSLTIRPLAETDATAFKALRLEAIADSPTAIWPTFAEEQAKTLDVVSMQIRQTDRQVVFGAFEHDALLAIAGLRREALTQTSHKAILWGVFVRPAYRKSGVARKLLNRAFAHARKQGTGQILLTVNTENHRARQLYQSMGFAAYGIEPRALCVDGSFYDEEHMVMYLDR</sequence>
<proteinExistence type="predicted"/>
<dbReference type="InterPro" id="IPR016181">
    <property type="entry name" value="Acyl_CoA_acyltransferase"/>
</dbReference>
<evidence type="ECO:0000256" key="1">
    <source>
        <dbReference type="ARBA" id="ARBA00022679"/>
    </source>
</evidence>
<reference evidence="4 5" key="1">
    <citation type="journal article" date="2022" name="Arch. Microbiol.">
        <title>Paraburkholderia bengalensis sp. nov. isolated from roots of Oryza sativa, IR64.</title>
        <authorList>
            <person name="Nag P."/>
            <person name="Mondal N."/>
            <person name="Sarkar J."/>
            <person name="Das S."/>
        </authorList>
    </citation>
    <scope>NUCLEOTIDE SEQUENCE [LARGE SCALE GENOMIC DNA]</scope>
    <source>
        <strain evidence="4 5">IR64_4_BI</strain>
    </source>
</reference>
<dbReference type="Gene3D" id="3.40.630.30">
    <property type="match status" value="1"/>
</dbReference>
<evidence type="ECO:0000259" key="3">
    <source>
        <dbReference type="PROSITE" id="PS51186"/>
    </source>
</evidence>
<dbReference type="Proteomes" id="UP001386437">
    <property type="component" value="Unassembled WGS sequence"/>
</dbReference>
<dbReference type="PANTHER" id="PTHR43877">
    <property type="entry name" value="AMINOALKYLPHOSPHONATE N-ACETYLTRANSFERASE-RELATED-RELATED"/>
    <property type="match status" value="1"/>
</dbReference>
<keyword evidence="1" id="KW-0808">Transferase</keyword>
<protein>
    <submittedName>
        <fullName evidence="4">GNAT family N-acetyltransferase</fullName>
    </submittedName>
</protein>
<accession>A0ABU8J5K7</accession>
<name>A0ABU8J5K7_9BURK</name>
<evidence type="ECO:0000313" key="5">
    <source>
        <dbReference type="Proteomes" id="UP001386437"/>
    </source>
</evidence>
<organism evidence="4 5">
    <name type="scientific">Paraburkholderia bengalensis</name>
    <dbReference type="NCBI Taxonomy" id="2747562"/>
    <lineage>
        <taxon>Bacteria</taxon>
        <taxon>Pseudomonadati</taxon>
        <taxon>Pseudomonadota</taxon>
        <taxon>Betaproteobacteria</taxon>
        <taxon>Burkholderiales</taxon>
        <taxon>Burkholderiaceae</taxon>
        <taxon>Paraburkholderia</taxon>
    </lineage>
</organism>
<keyword evidence="5" id="KW-1185">Reference proteome</keyword>
<evidence type="ECO:0000256" key="2">
    <source>
        <dbReference type="ARBA" id="ARBA00023315"/>
    </source>
</evidence>
<keyword evidence="2" id="KW-0012">Acyltransferase</keyword>
<dbReference type="CDD" id="cd04301">
    <property type="entry name" value="NAT_SF"/>
    <property type="match status" value="1"/>
</dbReference>
<dbReference type="InterPro" id="IPR050832">
    <property type="entry name" value="Bact_Acetyltransf"/>
</dbReference>
<dbReference type="PROSITE" id="PS51186">
    <property type="entry name" value="GNAT"/>
    <property type="match status" value="1"/>
</dbReference>